<evidence type="ECO:0000313" key="3">
    <source>
        <dbReference type="Proteomes" id="UP001341245"/>
    </source>
</evidence>
<dbReference type="EMBL" id="JASGXD010000015">
    <property type="protein sequence ID" value="KAK6000892.1"/>
    <property type="molecule type" value="Genomic_DNA"/>
</dbReference>
<proteinExistence type="predicted"/>
<evidence type="ECO:0000313" key="2">
    <source>
        <dbReference type="EMBL" id="KAK6000892.1"/>
    </source>
</evidence>
<evidence type="ECO:0000256" key="1">
    <source>
        <dbReference type="SAM" id="MobiDB-lite"/>
    </source>
</evidence>
<reference evidence="2 3" key="1">
    <citation type="submission" date="2023-11" db="EMBL/GenBank/DDBJ databases">
        <title>Draft genome sequence and annotation of the polyextremotolerant black yeast-like fungus Aureobasidium pullulans NRRL 62042.</title>
        <authorList>
            <person name="Dielentheis-Frenken M.R.E."/>
            <person name="Wibberg D."/>
            <person name="Blank L.M."/>
            <person name="Tiso T."/>
        </authorList>
    </citation>
    <scope>NUCLEOTIDE SEQUENCE [LARGE SCALE GENOMIC DNA]</scope>
    <source>
        <strain evidence="2 3">NRRL 62042</strain>
    </source>
</reference>
<dbReference type="Proteomes" id="UP001341245">
    <property type="component" value="Unassembled WGS sequence"/>
</dbReference>
<accession>A0ABR0T9T7</accession>
<comment type="caution">
    <text evidence="2">The sequence shown here is derived from an EMBL/GenBank/DDBJ whole genome shotgun (WGS) entry which is preliminary data.</text>
</comment>
<organism evidence="2 3">
    <name type="scientific">Aureobasidium pullulans</name>
    <name type="common">Black yeast</name>
    <name type="synonym">Pullularia pullulans</name>
    <dbReference type="NCBI Taxonomy" id="5580"/>
    <lineage>
        <taxon>Eukaryota</taxon>
        <taxon>Fungi</taxon>
        <taxon>Dikarya</taxon>
        <taxon>Ascomycota</taxon>
        <taxon>Pezizomycotina</taxon>
        <taxon>Dothideomycetes</taxon>
        <taxon>Dothideomycetidae</taxon>
        <taxon>Dothideales</taxon>
        <taxon>Saccotheciaceae</taxon>
        <taxon>Aureobasidium</taxon>
    </lineage>
</organism>
<protein>
    <submittedName>
        <fullName evidence="2">Uncharacterized protein</fullName>
    </submittedName>
</protein>
<gene>
    <name evidence="2" type="ORF">QM012_002975</name>
</gene>
<sequence length="143" mass="15516">MLSSTSHLFSNDTRATEFRREIRNRVARRQECAVPGSGASAQEVQAAYLRYCALQQAQQGHSESAQEDLPAYMPRDQGPPPYTPSDDQDPPGYASTTNAAMTPTEQLDILLYSNPSTPPSPPGYSEAIASSPSSPPKLFLVKT</sequence>
<keyword evidence="3" id="KW-1185">Reference proteome</keyword>
<feature type="region of interest" description="Disordered" evidence="1">
    <location>
        <begin position="56"/>
        <end position="99"/>
    </location>
</feature>
<feature type="region of interest" description="Disordered" evidence="1">
    <location>
        <begin position="111"/>
        <end position="143"/>
    </location>
</feature>
<name>A0ABR0T9T7_AURPU</name>